<sequence>MRPISLLAAVLGDDADDLHHR</sequence>
<dbReference type="HOGENOM" id="CLU_3427156_0_0_1"/>
<protein>
    <submittedName>
        <fullName evidence="1">Uncharacterized protein</fullName>
    </submittedName>
</protein>
<dbReference type="Gramene" id="OPUNC09G02130.3">
    <property type="protein sequence ID" value="OPUNC09G02130.3"/>
    <property type="gene ID" value="OPUNC09G02130"/>
</dbReference>
<organism evidence="1">
    <name type="scientific">Oryza punctata</name>
    <name type="common">Red rice</name>
    <dbReference type="NCBI Taxonomy" id="4537"/>
    <lineage>
        <taxon>Eukaryota</taxon>
        <taxon>Viridiplantae</taxon>
        <taxon>Streptophyta</taxon>
        <taxon>Embryophyta</taxon>
        <taxon>Tracheophyta</taxon>
        <taxon>Spermatophyta</taxon>
        <taxon>Magnoliopsida</taxon>
        <taxon>Liliopsida</taxon>
        <taxon>Poales</taxon>
        <taxon>Poaceae</taxon>
        <taxon>BOP clade</taxon>
        <taxon>Oryzoideae</taxon>
        <taxon>Oryzeae</taxon>
        <taxon>Oryzinae</taxon>
        <taxon>Oryza</taxon>
    </lineage>
</organism>
<dbReference type="Proteomes" id="UP000026962">
    <property type="component" value="Chromosome 9"/>
</dbReference>
<keyword evidence="2" id="KW-1185">Reference proteome</keyword>
<reference evidence="1" key="1">
    <citation type="submission" date="2015-04" db="UniProtKB">
        <authorList>
            <consortium name="EnsemblPlants"/>
        </authorList>
    </citation>
    <scope>IDENTIFICATION</scope>
</reference>
<reference evidence="1" key="2">
    <citation type="submission" date="2018-05" db="EMBL/GenBank/DDBJ databases">
        <title>OpunRS2 (Oryza punctata Reference Sequence Version 2).</title>
        <authorList>
            <person name="Zhang J."/>
            <person name="Kudrna D."/>
            <person name="Lee S."/>
            <person name="Talag J."/>
            <person name="Welchert J."/>
            <person name="Wing R.A."/>
        </authorList>
    </citation>
    <scope>NUCLEOTIDE SEQUENCE [LARGE SCALE GENOMIC DNA]</scope>
</reference>
<name>A0A0E0LYV8_ORYPU</name>
<proteinExistence type="predicted"/>
<evidence type="ECO:0000313" key="2">
    <source>
        <dbReference type="Proteomes" id="UP000026962"/>
    </source>
</evidence>
<dbReference type="AlphaFoldDB" id="A0A0E0LYV8"/>
<dbReference type="EnsemblPlants" id="OPUNC09G02130.3">
    <property type="protein sequence ID" value="OPUNC09G02130.3"/>
    <property type="gene ID" value="OPUNC09G02130"/>
</dbReference>
<evidence type="ECO:0000313" key="1">
    <source>
        <dbReference type="EnsemblPlants" id="OPUNC09G02130.3"/>
    </source>
</evidence>
<accession>A0A0E0LYV8</accession>